<evidence type="ECO:0000313" key="3">
    <source>
        <dbReference type="EMBL" id="ROR32407.1"/>
    </source>
</evidence>
<gene>
    <name evidence="3" type="ORF">EDC57_1607</name>
</gene>
<evidence type="ECO:0000313" key="4">
    <source>
        <dbReference type="Proteomes" id="UP000276634"/>
    </source>
</evidence>
<evidence type="ECO:0000259" key="2">
    <source>
        <dbReference type="Pfam" id="PF01575"/>
    </source>
</evidence>
<keyword evidence="4" id="KW-1185">Reference proteome</keyword>
<dbReference type="InterPro" id="IPR029069">
    <property type="entry name" value="HotDog_dom_sf"/>
</dbReference>
<dbReference type="CDD" id="cd03449">
    <property type="entry name" value="R_hydratase"/>
    <property type="match status" value="1"/>
</dbReference>
<accession>A0A3N1Y548</accession>
<proteinExistence type="predicted"/>
<comment type="caution">
    <text evidence="3">The sequence shown here is derived from an EMBL/GenBank/DDBJ whole genome shotgun (WGS) entry which is preliminary data.</text>
</comment>
<dbReference type="InterPro" id="IPR050965">
    <property type="entry name" value="UPF0336/Enoyl-CoA_hydratase"/>
</dbReference>
<dbReference type="RefSeq" id="WP_211331931.1">
    <property type="nucleotide sequence ID" value="NZ_RJVI01000002.1"/>
</dbReference>
<dbReference type="Gene3D" id="3.10.129.10">
    <property type="entry name" value="Hotdog Thioesterase"/>
    <property type="match status" value="1"/>
</dbReference>
<dbReference type="AlphaFoldDB" id="A0A3N1Y548"/>
<evidence type="ECO:0000256" key="1">
    <source>
        <dbReference type="ARBA" id="ARBA00023239"/>
    </source>
</evidence>
<dbReference type="FunFam" id="3.10.129.10:FF:000042">
    <property type="entry name" value="MaoC domain protein dehydratase"/>
    <property type="match status" value="1"/>
</dbReference>
<dbReference type="Proteomes" id="UP000276634">
    <property type="component" value="Unassembled WGS sequence"/>
</dbReference>
<dbReference type="GO" id="GO:0006633">
    <property type="term" value="P:fatty acid biosynthetic process"/>
    <property type="evidence" value="ECO:0007669"/>
    <property type="project" value="TreeGrafter"/>
</dbReference>
<reference evidence="3 4" key="1">
    <citation type="submission" date="2018-11" db="EMBL/GenBank/DDBJ databases">
        <title>Genomic Encyclopedia of Type Strains, Phase IV (KMG-IV): sequencing the most valuable type-strain genomes for metagenomic binning, comparative biology and taxonomic classification.</title>
        <authorList>
            <person name="Goeker M."/>
        </authorList>
    </citation>
    <scope>NUCLEOTIDE SEQUENCE [LARGE SCALE GENOMIC DNA]</scope>
    <source>
        <strain evidence="3 4">DSM 100275</strain>
    </source>
</reference>
<dbReference type="EMBL" id="RJVI01000002">
    <property type="protein sequence ID" value="ROR32407.1"/>
    <property type="molecule type" value="Genomic_DNA"/>
</dbReference>
<protein>
    <submittedName>
        <fullName evidence="3">3-hydroxybutyryl-CoA dehydratase</fullName>
    </submittedName>
</protein>
<dbReference type="PANTHER" id="PTHR43437">
    <property type="entry name" value="HYDROXYACYL-THIOESTER DEHYDRATASE TYPE 2, MITOCHONDRIAL-RELATED"/>
    <property type="match status" value="1"/>
</dbReference>
<dbReference type="SUPFAM" id="SSF54637">
    <property type="entry name" value="Thioesterase/thiol ester dehydrase-isomerase"/>
    <property type="match status" value="1"/>
</dbReference>
<feature type="domain" description="MaoC-like" evidence="2">
    <location>
        <begin position="13"/>
        <end position="113"/>
    </location>
</feature>
<dbReference type="GO" id="GO:0019171">
    <property type="term" value="F:(3R)-hydroxyacyl-[acyl-carrier-protein] dehydratase activity"/>
    <property type="evidence" value="ECO:0007669"/>
    <property type="project" value="TreeGrafter"/>
</dbReference>
<organism evidence="3 4">
    <name type="scientific">Inmirania thermothiophila</name>
    <dbReference type="NCBI Taxonomy" id="1750597"/>
    <lineage>
        <taxon>Bacteria</taxon>
        <taxon>Pseudomonadati</taxon>
        <taxon>Pseudomonadota</taxon>
        <taxon>Gammaproteobacteria</taxon>
        <taxon>Chromatiales</taxon>
        <taxon>Ectothiorhodospiraceae</taxon>
        <taxon>Inmirania</taxon>
    </lineage>
</organism>
<dbReference type="Pfam" id="PF01575">
    <property type="entry name" value="MaoC_dehydratas"/>
    <property type="match status" value="1"/>
</dbReference>
<dbReference type="InterPro" id="IPR002539">
    <property type="entry name" value="MaoC-like_dom"/>
</dbReference>
<name>A0A3N1Y548_9GAMM</name>
<keyword evidence="1" id="KW-0456">Lyase</keyword>
<sequence>MIIGRTVEELEVGQKAAFEKTISESDVYLFAGITGDLNPAHVNEVQASQTVFKGRIAHGILTAGLISAVLAMQLPGPGSIYVSQDLRFKAPVRIGDTVRAEVEVLEVDVARNRCRLATRCYNQDGTLVLDGEAVVMPPKRPRGG</sequence>
<dbReference type="PANTHER" id="PTHR43437:SF3">
    <property type="entry name" value="HYDROXYACYL-THIOESTER DEHYDRATASE TYPE 2, MITOCHONDRIAL"/>
    <property type="match status" value="1"/>
</dbReference>